<accession>A0A8X6PVB5</accession>
<evidence type="ECO:0000313" key="2">
    <source>
        <dbReference type="Proteomes" id="UP000887013"/>
    </source>
</evidence>
<sequence length="143" mass="15749">MSSLASLIPAVKVRYVAFSPHIVVLLLDFELAGFKADVLHLKRFLVRMNILALETVYQMALFGVHYLPSSCPPPQSASLLKARYLCALHQSRMVLLSILSGLPFSSVVDFKCCRCCCVHLLYQMVDSGPSSALDQHVPIGIAE</sequence>
<protein>
    <submittedName>
        <fullName evidence="1">Uncharacterized protein</fullName>
    </submittedName>
</protein>
<evidence type="ECO:0000313" key="1">
    <source>
        <dbReference type="EMBL" id="GFT91721.1"/>
    </source>
</evidence>
<comment type="caution">
    <text evidence="1">The sequence shown here is derived from an EMBL/GenBank/DDBJ whole genome shotgun (WGS) entry which is preliminary data.</text>
</comment>
<dbReference type="AlphaFoldDB" id="A0A8X6PVB5"/>
<keyword evidence="2" id="KW-1185">Reference proteome</keyword>
<gene>
    <name evidence="1" type="ORF">NPIL_97061</name>
</gene>
<name>A0A8X6PVB5_NEPPI</name>
<dbReference type="Proteomes" id="UP000887013">
    <property type="component" value="Unassembled WGS sequence"/>
</dbReference>
<reference evidence="1" key="1">
    <citation type="submission" date="2020-08" db="EMBL/GenBank/DDBJ databases">
        <title>Multicomponent nature underlies the extraordinary mechanical properties of spider dragline silk.</title>
        <authorList>
            <person name="Kono N."/>
            <person name="Nakamura H."/>
            <person name="Mori M."/>
            <person name="Yoshida Y."/>
            <person name="Ohtoshi R."/>
            <person name="Malay A.D."/>
            <person name="Moran D.A.P."/>
            <person name="Tomita M."/>
            <person name="Numata K."/>
            <person name="Arakawa K."/>
        </authorList>
    </citation>
    <scope>NUCLEOTIDE SEQUENCE</scope>
</reference>
<proteinExistence type="predicted"/>
<organism evidence="1 2">
    <name type="scientific">Nephila pilipes</name>
    <name type="common">Giant wood spider</name>
    <name type="synonym">Nephila maculata</name>
    <dbReference type="NCBI Taxonomy" id="299642"/>
    <lineage>
        <taxon>Eukaryota</taxon>
        <taxon>Metazoa</taxon>
        <taxon>Ecdysozoa</taxon>
        <taxon>Arthropoda</taxon>
        <taxon>Chelicerata</taxon>
        <taxon>Arachnida</taxon>
        <taxon>Araneae</taxon>
        <taxon>Araneomorphae</taxon>
        <taxon>Entelegynae</taxon>
        <taxon>Araneoidea</taxon>
        <taxon>Nephilidae</taxon>
        <taxon>Nephila</taxon>
    </lineage>
</organism>
<dbReference type="EMBL" id="BMAW01074338">
    <property type="protein sequence ID" value="GFT91721.1"/>
    <property type="molecule type" value="Genomic_DNA"/>
</dbReference>